<dbReference type="Pfam" id="PF03968">
    <property type="entry name" value="LptD_N"/>
    <property type="match status" value="1"/>
</dbReference>
<dbReference type="InterPro" id="IPR005653">
    <property type="entry name" value="OstA-like_N"/>
</dbReference>
<evidence type="ECO:0000256" key="3">
    <source>
        <dbReference type="ARBA" id="ARBA00022764"/>
    </source>
</evidence>
<evidence type="ECO:0000256" key="2">
    <source>
        <dbReference type="ARBA" id="ARBA00022729"/>
    </source>
</evidence>
<dbReference type="Proteomes" id="UP000248975">
    <property type="component" value="Unassembled WGS sequence"/>
</dbReference>
<dbReference type="InterPro" id="IPR014340">
    <property type="entry name" value="LptA"/>
</dbReference>
<evidence type="ECO:0000313" key="6">
    <source>
        <dbReference type="EMBL" id="PZQ97782.1"/>
    </source>
</evidence>
<keyword evidence="2 4" id="KW-0732">Signal</keyword>
<dbReference type="AlphaFoldDB" id="A0A2W5S9Z5"/>
<comment type="caution">
    <text evidence="6">The sequence shown here is derived from an EMBL/GenBank/DDBJ whole genome shotgun (WGS) entry which is preliminary data.</text>
</comment>
<keyword evidence="1" id="KW-0813">Transport</keyword>
<keyword evidence="3" id="KW-0574">Periplasm</keyword>
<dbReference type="PANTHER" id="PTHR36504:SF1">
    <property type="entry name" value="LIPOPOLYSACCHARIDE EXPORT SYSTEM PROTEIN LPTA"/>
    <property type="match status" value="1"/>
</dbReference>
<evidence type="ECO:0000259" key="5">
    <source>
        <dbReference type="Pfam" id="PF03968"/>
    </source>
</evidence>
<proteinExistence type="predicted"/>
<name>A0A2W5S9Z5_CERSP</name>
<dbReference type="EMBL" id="QFQS01000002">
    <property type="protein sequence ID" value="PZQ97782.1"/>
    <property type="molecule type" value="Genomic_DNA"/>
</dbReference>
<gene>
    <name evidence="6" type="primary">lptA</name>
    <name evidence="6" type="ORF">DI533_11515</name>
</gene>
<evidence type="ECO:0000313" key="7">
    <source>
        <dbReference type="Proteomes" id="UP000248975"/>
    </source>
</evidence>
<feature type="signal peptide" evidence="4">
    <location>
        <begin position="1"/>
        <end position="23"/>
    </location>
</feature>
<evidence type="ECO:0000256" key="4">
    <source>
        <dbReference type="SAM" id="SignalP"/>
    </source>
</evidence>
<feature type="domain" description="Organic solvent tolerance-like N-terminal" evidence="5">
    <location>
        <begin position="44"/>
        <end position="149"/>
    </location>
</feature>
<dbReference type="GO" id="GO:0015920">
    <property type="term" value="P:lipopolysaccharide transport"/>
    <property type="evidence" value="ECO:0007669"/>
    <property type="project" value="InterPro"/>
</dbReference>
<evidence type="ECO:0000256" key="1">
    <source>
        <dbReference type="ARBA" id="ARBA00022448"/>
    </source>
</evidence>
<sequence>MPRIFSILAFGCTLALTPLAVLAQAQGAQVAFGSMKGDPTLPVEVTSDQLNVNQADGTAIFTGAVLVVQGEMRMTAERVQVFYAEDGKKISRMHATGGVTLTNGGEAAEGQEAVYTIDTGGVVMTGDVLLTQGSSAISGKKLTVDLNTGTGVMEGRVQTVFVPATAGQ</sequence>
<dbReference type="GO" id="GO:0001530">
    <property type="term" value="F:lipopolysaccharide binding"/>
    <property type="evidence" value="ECO:0007669"/>
    <property type="project" value="InterPro"/>
</dbReference>
<accession>A0A2W5S9Z5</accession>
<dbReference type="Gene3D" id="2.60.450.10">
    <property type="entry name" value="Lipopolysaccharide (LPS) transport protein A like domain"/>
    <property type="match status" value="1"/>
</dbReference>
<protein>
    <submittedName>
        <fullName evidence="6">Lipopolysaccharide transport periplasmic protein LptA</fullName>
    </submittedName>
</protein>
<reference evidence="6 7" key="1">
    <citation type="submission" date="2017-08" db="EMBL/GenBank/DDBJ databases">
        <title>Infants hospitalized years apart are colonized by the same room-sourced microbial strains.</title>
        <authorList>
            <person name="Brooks B."/>
            <person name="Olm M.R."/>
            <person name="Firek B.A."/>
            <person name="Baker R."/>
            <person name="Thomas B.C."/>
            <person name="Morowitz M.J."/>
            <person name="Banfield J.F."/>
        </authorList>
    </citation>
    <scope>NUCLEOTIDE SEQUENCE [LARGE SCALE GENOMIC DNA]</scope>
    <source>
        <strain evidence="6">S2_003_000_R2_11</strain>
    </source>
</reference>
<feature type="chain" id="PRO_5016095143" evidence="4">
    <location>
        <begin position="24"/>
        <end position="168"/>
    </location>
</feature>
<dbReference type="NCBIfam" id="TIGR03002">
    <property type="entry name" value="outer_YhbN_LptA"/>
    <property type="match status" value="1"/>
</dbReference>
<dbReference type="GO" id="GO:0009279">
    <property type="term" value="C:cell outer membrane"/>
    <property type="evidence" value="ECO:0007669"/>
    <property type="project" value="TreeGrafter"/>
</dbReference>
<dbReference type="GO" id="GO:0017089">
    <property type="term" value="F:glycolipid transfer activity"/>
    <property type="evidence" value="ECO:0007669"/>
    <property type="project" value="TreeGrafter"/>
</dbReference>
<dbReference type="GO" id="GO:0030288">
    <property type="term" value="C:outer membrane-bounded periplasmic space"/>
    <property type="evidence" value="ECO:0007669"/>
    <property type="project" value="TreeGrafter"/>
</dbReference>
<dbReference type="InterPro" id="IPR052037">
    <property type="entry name" value="LPS_export_LptA"/>
</dbReference>
<organism evidence="6 7">
    <name type="scientific">Cereibacter sphaeroides</name>
    <name type="common">Rhodobacter sphaeroides</name>
    <dbReference type="NCBI Taxonomy" id="1063"/>
    <lineage>
        <taxon>Bacteria</taxon>
        <taxon>Pseudomonadati</taxon>
        <taxon>Pseudomonadota</taxon>
        <taxon>Alphaproteobacteria</taxon>
        <taxon>Rhodobacterales</taxon>
        <taxon>Paracoccaceae</taxon>
        <taxon>Cereibacter</taxon>
    </lineage>
</organism>
<dbReference type="PANTHER" id="PTHR36504">
    <property type="entry name" value="LIPOPOLYSACCHARIDE EXPORT SYSTEM PROTEIN LPTA"/>
    <property type="match status" value="1"/>
</dbReference>